<feature type="non-terminal residue" evidence="1">
    <location>
        <position position="39"/>
    </location>
</feature>
<evidence type="ECO:0000313" key="2">
    <source>
        <dbReference type="Proteomes" id="UP000000311"/>
    </source>
</evidence>
<dbReference type="AlphaFoldDB" id="E2AIY3"/>
<evidence type="ECO:0000313" key="1">
    <source>
        <dbReference type="EMBL" id="EFN66572.1"/>
    </source>
</evidence>
<accession>E2AIY3</accession>
<dbReference type="EMBL" id="GL439921">
    <property type="protein sequence ID" value="EFN66572.1"/>
    <property type="molecule type" value="Genomic_DNA"/>
</dbReference>
<name>E2AIY3_CAMFO</name>
<reference evidence="1 2" key="1">
    <citation type="journal article" date="2010" name="Science">
        <title>Genomic comparison of the ants Camponotus floridanus and Harpegnathos saltator.</title>
        <authorList>
            <person name="Bonasio R."/>
            <person name="Zhang G."/>
            <person name="Ye C."/>
            <person name="Mutti N.S."/>
            <person name="Fang X."/>
            <person name="Qin N."/>
            <person name="Donahue G."/>
            <person name="Yang P."/>
            <person name="Li Q."/>
            <person name="Li C."/>
            <person name="Zhang P."/>
            <person name="Huang Z."/>
            <person name="Berger S.L."/>
            <person name="Reinberg D."/>
            <person name="Wang J."/>
            <person name="Liebig J."/>
        </authorList>
    </citation>
    <scope>NUCLEOTIDE SEQUENCE [LARGE SCALE GENOMIC DNA]</scope>
    <source>
        <strain evidence="2">C129</strain>
    </source>
</reference>
<dbReference type="Proteomes" id="UP000000311">
    <property type="component" value="Unassembled WGS sequence"/>
</dbReference>
<keyword evidence="2" id="KW-1185">Reference proteome</keyword>
<proteinExistence type="predicted"/>
<gene>
    <name evidence="1" type="ORF">EAG_15570</name>
</gene>
<organism evidence="2">
    <name type="scientific">Camponotus floridanus</name>
    <name type="common">Florida carpenter ant</name>
    <dbReference type="NCBI Taxonomy" id="104421"/>
    <lineage>
        <taxon>Eukaryota</taxon>
        <taxon>Metazoa</taxon>
        <taxon>Ecdysozoa</taxon>
        <taxon>Arthropoda</taxon>
        <taxon>Hexapoda</taxon>
        <taxon>Insecta</taxon>
        <taxon>Pterygota</taxon>
        <taxon>Neoptera</taxon>
        <taxon>Endopterygota</taxon>
        <taxon>Hymenoptera</taxon>
        <taxon>Apocrita</taxon>
        <taxon>Aculeata</taxon>
        <taxon>Formicoidea</taxon>
        <taxon>Formicidae</taxon>
        <taxon>Formicinae</taxon>
        <taxon>Camponotus</taxon>
    </lineage>
</organism>
<sequence>GSSPECGVPDMTVISDIDETGINRNLQVRYSRDQIYVSF</sequence>
<dbReference type="InParanoid" id="E2AIY3"/>
<protein>
    <submittedName>
        <fullName evidence="1">Uncharacterized protein</fullName>
    </submittedName>
</protein>
<feature type="non-terminal residue" evidence="1">
    <location>
        <position position="1"/>
    </location>
</feature>